<evidence type="ECO:0000313" key="3">
    <source>
        <dbReference type="EMBL" id="PIL18598.1"/>
    </source>
</evidence>
<feature type="domain" description="DUF7742" evidence="2">
    <location>
        <begin position="2"/>
        <end position="85"/>
    </location>
</feature>
<name>A0A2G8RBV7_9RHOB</name>
<accession>A0A2G8RBV7</accession>
<dbReference type="InterPro" id="IPR056644">
    <property type="entry name" value="DUF7742"/>
</dbReference>
<protein>
    <recommendedName>
        <fullName evidence="2">DUF7742 domain-containing protein</fullName>
    </recommendedName>
</protein>
<feature type="region of interest" description="Disordered" evidence="1">
    <location>
        <begin position="96"/>
        <end position="128"/>
    </location>
</feature>
<proteinExistence type="predicted"/>
<reference evidence="3 4" key="1">
    <citation type="submission" date="2013-09" db="EMBL/GenBank/DDBJ databases">
        <title>Genome sequencing of Phaeobacter antarcticus sp. nov. SM1211.</title>
        <authorList>
            <person name="Zhang X.-Y."/>
            <person name="Liu C."/>
            <person name="Chen X.-L."/>
            <person name="Xie B.-B."/>
            <person name="Qin Q.-L."/>
            <person name="Rong J.-C."/>
            <person name="Zhang Y.-Z."/>
        </authorList>
    </citation>
    <scope>NUCLEOTIDE SEQUENCE [LARGE SCALE GENOMIC DNA]</scope>
    <source>
        <strain evidence="3 4">SM1211</strain>
    </source>
</reference>
<keyword evidence="4" id="KW-1185">Reference proteome</keyword>
<organism evidence="3 4">
    <name type="scientific">Puniceibacterium antarcticum</name>
    <dbReference type="NCBI Taxonomy" id="1206336"/>
    <lineage>
        <taxon>Bacteria</taxon>
        <taxon>Pseudomonadati</taxon>
        <taxon>Pseudomonadota</taxon>
        <taxon>Alphaproteobacteria</taxon>
        <taxon>Rhodobacterales</taxon>
        <taxon>Paracoccaceae</taxon>
        <taxon>Puniceibacterium</taxon>
    </lineage>
</organism>
<feature type="compositionally biased region" description="Polar residues" evidence="1">
    <location>
        <begin position="107"/>
        <end position="116"/>
    </location>
</feature>
<evidence type="ECO:0000256" key="1">
    <source>
        <dbReference type="SAM" id="MobiDB-lite"/>
    </source>
</evidence>
<comment type="caution">
    <text evidence="3">The sequence shown here is derived from an EMBL/GenBank/DDBJ whole genome shotgun (WGS) entry which is preliminary data.</text>
</comment>
<sequence>MLHSDLILAARALLLDSPGARDTAADKLIAEADAADRYRRRFGRAHPHWGNGTLMARAGKWSLLPEPPLRDPDFSACLVSVLGALMRRGGAISHSMAAAPRSKPFRSATSALSTRPQPARIIPPSDNTDQTFAFSCPEPI</sequence>
<dbReference type="AlphaFoldDB" id="A0A2G8RBV7"/>
<dbReference type="EMBL" id="AWWI01000121">
    <property type="protein sequence ID" value="PIL18598.1"/>
    <property type="molecule type" value="Genomic_DNA"/>
</dbReference>
<evidence type="ECO:0000259" key="2">
    <source>
        <dbReference type="Pfam" id="PF24891"/>
    </source>
</evidence>
<evidence type="ECO:0000313" key="4">
    <source>
        <dbReference type="Proteomes" id="UP000231259"/>
    </source>
</evidence>
<dbReference type="Pfam" id="PF24891">
    <property type="entry name" value="DUF7742"/>
    <property type="match status" value="1"/>
</dbReference>
<gene>
    <name evidence="3" type="ORF">P775_18680</name>
</gene>
<dbReference type="Proteomes" id="UP000231259">
    <property type="component" value="Unassembled WGS sequence"/>
</dbReference>